<feature type="region of interest" description="Disordered" evidence="15">
    <location>
        <begin position="603"/>
        <end position="642"/>
    </location>
</feature>
<feature type="domain" description="DRBM" evidence="16">
    <location>
        <begin position="379"/>
        <end position="447"/>
    </location>
</feature>
<feature type="compositionally biased region" description="Basic and acidic residues" evidence="15">
    <location>
        <begin position="266"/>
        <end position="277"/>
    </location>
</feature>
<dbReference type="InterPro" id="IPR044464">
    <property type="entry name" value="STAU2_DSRM_2"/>
</dbReference>
<evidence type="ECO:0000256" key="11">
    <source>
        <dbReference type="ARBA" id="ARBA00023242"/>
    </source>
</evidence>
<keyword evidence="6" id="KW-0597">Phosphoprotein</keyword>
<dbReference type="InterPro" id="IPR044473">
    <property type="entry name" value="STAU2_DSRM_3"/>
</dbReference>
<dbReference type="CDD" id="cd19880">
    <property type="entry name" value="DSRM_STAU2_rpt1"/>
    <property type="match status" value="1"/>
</dbReference>
<dbReference type="PANTHER" id="PTHR46054:SF1">
    <property type="entry name" value="DOUBLE-STRANDED RNA-BINDING PROTEIN STAUFEN HOMOLOG 2"/>
    <property type="match status" value="1"/>
</dbReference>
<evidence type="ECO:0000256" key="8">
    <source>
        <dbReference type="ARBA" id="ARBA00022737"/>
    </source>
</evidence>
<sequence length="642" mass="69895">MAQVKMQTTTNLAGPTMSPMVLPLPVPAPNTLGLPASMNGSIPEPAAACSSPTAGLVDPAPSTNSPAPLQDNMANPKEKTPMCLVNELARFNRIQPQYKLLNERGPAHAKMFTVQLTLGEQTWEAEGSSIKKAQHAAASKALTETTLPKPTPRPPKNNVNNNPGSITPTVELNGLAMKRGEPAIYRPLDPKPIPNYRANYNFRGMYNQRYHCPVPKIFYVQLTVGNSEFFGEGKTRQAARHNAAMKALQALQNEPIPEKLPQNGEAGKESEEDKDANKSEISVVFEIALKRNIPVSFEVIKESGPPHMKSFVTRVTVGEFTAEGEGNSKKLSKKRAAMAVLQELKKLPPLPVIEKPKLYFKKRPKTILKTGPEYGQGMNPISRLAQIQQAKKEKEPEYVLLSERGMPRRREFVMQVKVGNEITTGTGPNKKIAKRNAAEAMLLQLGYKASTPLQDQPEKLGDNKNWNGQNVGYPEPTSNTPKGILHLSPDVYQEMEASRNKSAPGTTVSYLSPKEMSQTSSSFFSISPTTNSTATIARELLMNGTSPTAEAIGLKGISPASPCSAVQPSKQLEYLARIQGFQAALSALKQFSEQGLDPVEGAMKVENGSHEKQVKHLGEKADNKQTNSGTMAQDCKDSKAVV</sequence>
<evidence type="ECO:0000256" key="6">
    <source>
        <dbReference type="ARBA" id="ARBA00022553"/>
    </source>
</evidence>
<evidence type="ECO:0000256" key="13">
    <source>
        <dbReference type="ARBA" id="ARBA00060168"/>
    </source>
</evidence>
<evidence type="ECO:0000256" key="3">
    <source>
        <dbReference type="ARBA" id="ARBA00004604"/>
    </source>
</evidence>
<protein>
    <recommendedName>
        <fullName evidence="12">Double-stranded RNA-binding protein Staufen homolog 2</fullName>
    </recommendedName>
</protein>
<dbReference type="InterPro" id="IPR014720">
    <property type="entry name" value="dsRBD_dom"/>
</dbReference>
<keyword evidence="18" id="KW-1185">Reference proteome</keyword>
<feature type="domain" description="DRBM" evidence="16">
    <location>
        <begin position="80"/>
        <end position="147"/>
    </location>
</feature>
<dbReference type="CDD" id="cd19884">
    <property type="entry name" value="DSRM_STAU2_rpt3"/>
    <property type="match status" value="1"/>
</dbReference>
<feature type="region of interest" description="Disordered" evidence="15">
    <location>
        <begin position="127"/>
        <end position="166"/>
    </location>
</feature>
<dbReference type="Gene3D" id="3.30.160.20">
    <property type="match status" value="4"/>
</dbReference>
<feature type="region of interest" description="Disordered" evidence="15">
    <location>
        <begin position="251"/>
        <end position="277"/>
    </location>
</feature>
<dbReference type="Proteomes" id="UP000694419">
    <property type="component" value="Unplaced"/>
</dbReference>
<evidence type="ECO:0000256" key="15">
    <source>
        <dbReference type="SAM" id="MobiDB-lite"/>
    </source>
</evidence>
<dbReference type="Pfam" id="PF16482">
    <property type="entry name" value="Staufen_C"/>
    <property type="match status" value="1"/>
</dbReference>
<organism evidence="17 18">
    <name type="scientific">Calidris pygmaea</name>
    <name type="common">Spoon-billed sandpiper</name>
    <dbReference type="NCBI Taxonomy" id="425635"/>
    <lineage>
        <taxon>Eukaryota</taxon>
        <taxon>Metazoa</taxon>
        <taxon>Chordata</taxon>
        <taxon>Craniata</taxon>
        <taxon>Vertebrata</taxon>
        <taxon>Euteleostomi</taxon>
        <taxon>Archelosauria</taxon>
        <taxon>Archosauria</taxon>
        <taxon>Dinosauria</taxon>
        <taxon>Saurischia</taxon>
        <taxon>Theropoda</taxon>
        <taxon>Coelurosauria</taxon>
        <taxon>Aves</taxon>
        <taxon>Neognathae</taxon>
        <taxon>Neoaves</taxon>
        <taxon>Charadriiformes</taxon>
        <taxon>Scolopacidae</taxon>
        <taxon>Calidris</taxon>
    </lineage>
</organism>
<accession>A0A8C3KRG3</accession>
<feature type="region of interest" description="Disordered" evidence="15">
    <location>
        <begin position="453"/>
        <end position="483"/>
    </location>
</feature>
<keyword evidence="7" id="KW-0493">Microtubule</keyword>
<dbReference type="GO" id="GO:0003729">
    <property type="term" value="F:mRNA binding"/>
    <property type="evidence" value="ECO:0007669"/>
    <property type="project" value="TreeGrafter"/>
</dbReference>
<dbReference type="GO" id="GO:0005886">
    <property type="term" value="C:plasma membrane"/>
    <property type="evidence" value="ECO:0007669"/>
    <property type="project" value="TreeGrafter"/>
</dbReference>
<evidence type="ECO:0000256" key="14">
    <source>
        <dbReference type="PROSITE-ProRule" id="PRU00266"/>
    </source>
</evidence>
<name>A0A8C3KRG3_9CHAR</name>
<evidence type="ECO:0000313" key="17">
    <source>
        <dbReference type="Ensembl" id="ENSCPGP00000024835.1"/>
    </source>
</evidence>
<dbReference type="PROSITE" id="PS50137">
    <property type="entry name" value="DS_RBD"/>
    <property type="match status" value="4"/>
</dbReference>
<keyword evidence="10 14" id="KW-0694">RNA-binding</keyword>
<evidence type="ECO:0000256" key="4">
    <source>
        <dbReference type="ARBA" id="ARBA00022448"/>
    </source>
</evidence>
<evidence type="ECO:0000256" key="1">
    <source>
        <dbReference type="ARBA" id="ARBA00004240"/>
    </source>
</evidence>
<dbReference type="FunFam" id="3.30.160.20:FF:000013">
    <property type="entry name" value="double-stranded RNA-binding protein Staufen homolog 2 isoform X3"/>
    <property type="match status" value="1"/>
</dbReference>
<dbReference type="GO" id="GO:0005730">
    <property type="term" value="C:nucleolus"/>
    <property type="evidence" value="ECO:0007669"/>
    <property type="project" value="UniProtKB-SubCell"/>
</dbReference>
<feature type="domain" description="DRBM" evidence="16">
    <location>
        <begin position="279"/>
        <end position="346"/>
    </location>
</feature>
<dbReference type="InterPro" id="IPR044476">
    <property type="entry name" value="STAU2_DSRM_1"/>
</dbReference>
<dbReference type="GO" id="GO:0003725">
    <property type="term" value="F:double-stranded RNA binding"/>
    <property type="evidence" value="ECO:0007669"/>
    <property type="project" value="TreeGrafter"/>
</dbReference>
<evidence type="ECO:0000256" key="12">
    <source>
        <dbReference type="ARBA" id="ARBA00024122"/>
    </source>
</evidence>
<evidence type="ECO:0000259" key="16">
    <source>
        <dbReference type="PROSITE" id="PS50137"/>
    </source>
</evidence>
<dbReference type="FunFam" id="3.30.160.20:FF:000057">
    <property type="entry name" value="Double-stranded RNA-binding protein Staufen homolog 2"/>
    <property type="match status" value="1"/>
</dbReference>
<dbReference type="InterPro" id="IPR051740">
    <property type="entry name" value="DRBM-containing_protein"/>
</dbReference>
<proteinExistence type="predicted"/>
<reference evidence="17" key="2">
    <citation type="submission" date="2025-09" db="UniProtKB">
        <authorList>
            <consortium name="Ensembl"/>
        </authorList>
    </citation>
    <scope>IDENTIFICATION</scope>
</reference>
<evidence type="ECO:0000256" key="5">
    <source>
        <dbReference type="ARBA" id="ARBA00022490"/>
    </source>
</evidence>
<evidence type="ECO:0000256" key="7">
    <source>
        <dbReference type="ARBA" id="ARBA00022701"/>
    </source>
</evidence>
<feature type="compositionally biased region" description="Basic and acidic residues" evidence="15">
    <location>
        <begin position="607"/>
        <end position="623"/>
    </location>
</feature>
<evidence type="ECO:0000256" key="10">
    <source>
        <dbReference type="ARBA" id="ARBA00022884"/>
    </source>
</evidence>
<reference evidence="17" key="1">
    <citation type="submission" date="2025-08" db="UniProtKB">
        <authorList>
            <consortium name="Ensembl"/>
        </authorList>
    </citation>
    <scope>IDENTIFICATION</scope>
</reference>
<dbReference type="Pfam" id="PF00035">
    <property type="entry name" value="dsrm"/>
    <property type="match status" value="4"/>
</dbReference>
<dbReference type="GO" id="GO:0007281">
    <property type="term" value="P:germ cell development"/>
    <property type="evidence" value="ECO:0007669"/>
    <property type="project" value="TreeGrafter"/>
</dbReference>
<dbReference type="FunFam" id="3.30.160.20:FF:000024">
    <property type="entry name" value="double-stranded RNA-binding protein Staufen homolog 1 isoform X1"/>
    <property type="match status" value="1"/>
</dbReference>
<comment type="function">
    <text evidence="13">RNA-binding protein required for the microtubule-dependent transport of neuronal RNA from the cell body to the dendrite. As protein synthesis occurs within the dendrite, the localization of specific mRNAs to dendrites may be a prerequisite for neurite outgrowth and plasticity at sites distant from the cell body.</text>
</comment>
<dbReference type="InterPro" id="IPR044474">
    <property type="entry name" value="STAU2_DSRM_4"/>
</dbReference>
<dbReference type="PANTHER" id="PTHR46054">
    <property type="entry name" value="MATERNAL EFFECT PROTEIN STAUFEN"/>
    <property type="match status" value="1"/>
</dbReference>
<keyword evidence="9" id="KW-0256">Endoplasmic reticulum</keyword>
<dbReference type="Ensembl" id="ENSCPGT00000027121.1">
    <property type="protein sequence ID" value="ENSCPGP00000024835.1"/>
    <property type="gene ID" value="ENSCPGG00000017100.1"/>
</dbReference>
<dbReference type="Gene3D" id="6.10.250.1360">
    <property type="match status" value="1"/>
</dbReference>
<comment type="subcellular location">
    <subcellularLocation>
        <location evidence="2">Cytoplasm</location>
    </subcellularLocation>
    <subcellularLocation>
        <location evidence="1">Endoplasmic reticulum</location>
    </subcellularLocation>
    <subcellularLocation>
        <location evidence="3">Nucleus</location>
        <location evidence="3">Nucleolus</location>
    </subcellularLocation>
</comment>
<dbReference type="GO" id="GO:0043025">
    <property type="term" value="C:neuronal cell body"/>
    <property type="evidence" value="ECO:0007669"/>
    <property type="project" value="TreeGrafter"/>
</dbReference>
<dbReference type="CDD" id="cd19882">
    <property type="entry name" value="DSRM_STAU2_rpt2"/>
    <property type="match status" value="1"/>
</dbReference>
<keyword evidence="11" id="KW-0539">Nucleus</keyword>
<dbReference type="GO" id="GO:0035418">
    <property type="term" value="P:protein localization to synapse"/>
    <property type="evidence" value="ECO:0007669"/>
    <property type="project" value="TreeGrafter"/>
</dbReference>
<dbReference type="GO" id="GO:0008298">
    <property type="term" value="P:intracellular mRNA localization"/>
    <property type="evidence" value="ECO:0007669"/>
    <property type="project" value="TreeGrafter"/>
</dbReference>
<dbReference type="GO" id="GO:0032839">
    <property type="term" value="C:dendrite cytoplasm"/>
    <property type="evidence" value="ECO:0007669"/>
    <property type="project" value="GOC"/>
</dbReference>
<feature type="compositionally biased region" description="Polar residues" evidence="15">
    <location>
        <begin position="464"/>
        <end position="481"/>
    </location>
</feature>
<evidence type="ECO:0000256" key="9">
    <source>
        <dbReference type="ARBA" id="ARBA00022824"/>
    </source>
</evidence>
<dbReference type="SMART" id="SM00358">
    <property type="entry name" value="DSRM"/>
    <property type="match status" value="4"/>
</dbReference>
<dbReference type="SUPFAM" id="SSF54768">
    <property type="entry name" value="dsRNA-binding domain-like"/>
    <property type="match status" value="4"/>
</dbReference>
<dbReference type="AlphaFoldDB" id="A0A8C3KRG3"/>
<dbReference type="GO" id="GO:0098964">
    <property type="term" value="P:anterograde dendritic transport of messenger ribonucleoprotein complex"/>
    <property type="evidence" value="ECO:0007669"/>
    <property type="project" value="TreeGrafter"/>
</dbReference>
<feature type="region of interest" description="Disordered" evidence="15">
    <location>
        <begin position="47"/>
        <end position="76"/>
    </location>
</feature>
<dbReference type="GO" id="GO:0005783">
    <property type="term" value="C:endoplasmic reticulum"/>
    <property type="evidence" value="ECO:0007669"/>
    <property type="project" value="UniProtKB-SubCell"/>
</dbReference>
<dbReference type="InterPro" id="IPR032478">
    <property type="entry name" value="Staufen_C"/>
</dbReference>
<dbReference type="FunFam" id="3.30.160.20:FF:000007">
    <property type="entry name" value="Double-stranded RNA-binding protein Staufen homolog 1"/>
    <property type="match status" value="1"/>
</dbReference>
<evidence type="ECO:0000313" key="18">
    <source>
        <dbReference type="Proteomes" id="UP000694419"/>
    </source>
</evidence>
<dbReference type="GO" id="GO:0005874">
    <property type="term" value="C:microtubule"/>
    <property type="evidence" value="ECO:0007669"/>
    <property type="project" value="UniProtKB-KW"/>
</dbReference>
<keyword evidence="8" id="KW-0677">Repeat</keyword>
<keyword evidence="5" id="KW-0963">Cytoplasm</keyword>
<dbReference type="CDD" id="cd19886">
    <property type="entry name" value="DSRM_STAU2_rpt4"/>
    <property type="match status" value="1"/>
</dbReference>
<evidence type="ECO:0000256" key="2">
    <source>
        <dbReference type="ARBA" id="ARBA00004496"/>
    </source>
</evidence>
<feature type="domain" description="DRBM" evidence="16">
    <location>
        <begin position="167"/>
        <end position="253"/>
    </location>
</feature>
<dbReference type="GO" id="GO:0010494">
    <property type="term" value="C:cytoplasmic stress granule"/>
    <property type="evidence" value="ECO:0007669"/>
    <property type="project" value="TreeGrafter"/>
</dbReference>
<keyword evidence="4" id="KW-0813">Transport</keyword>